<organism evidence="2 3">
    <name type="scientific">Fusarium albosuccineum</name>
    <dbReference type="NCBI Taxonomy" id="1237068"/>
    <lineage>
        <taxon>Eukaryota</taxon>
        <taxon>Fungi</taxon>
        <taxon>Dikarya</taxon>
        <taxon>Ascomycota</taxon>
        <taxon>Pezizomycotina</taxon>
        <taxon>Sordariomycetes</taxon>
        <taxon>Hypocreomycetidae</taxon>
        <taxon>Hypocreales</taxon>
        <taxon>Nectriaceae</taxon>
        <taxon>Fusarium</taxon>
        <taxon>Fusarium decemcellulare species complex</taxon>
    </lineage>
</organism>
<evidence type="ECO:0000313" key="3">
    <source>
        <dbReference type="Proteomes" id="UP000554235"/>
    </source>
</evidence>
<protein>
    <submittedName>
        <fullName evidence="2">Uncharacterized protein</fullName>
    </submittedName>
</protein>
<keyword evidence="3" id="KW-1185">Reference proteome</keyword>
<gene>
    <name evidence="2" type="ORF">FALBO_12641</name>
</gene>
<evidence type="ECO:0000313" key="2">
    <source>
        <dbReference type="EMBL" id="KAF4460570.1"/>
    </source>
</evidence>
<feature type="region of interest" description="Disordered" evidence="1">
    <location>
        <begin position="47"/>
        <end position="68"/>
    </location>
</feature>
<dbReference type="AlphaFoldDB" id="A0A8H4L006"/>
<name>A0A8H4L006_9HYPO</name>
<dbReference type="Proteomes" id="UP000554235">
    <property type="component" value="Unassembled WGS sequence"/>
</dbReference>
<comment type="caution">
    <text evidence="2">The sequence shown here is derived from an EMBL/GenBank/DDBJ whole genome shotgun (WGS) entry which is preliminary data.</text>
</comment>
<sequence>MKSAANSIPWDHGQRQKVERHAAITASGAEPGLKGQLSVVILRPQSSWGGGPLARSPTRSRIPRNHDHDSLAQIPRRGATERGAERLGGRGSRLICCIGLARRGAASNLARTAHPVVHILRPLACTTQEKS</sequence>
<evidence type="ECO:0000256" key="1">
    <source>
        <dbReference type="SAM" id="MobiDB-lite"/>
    </source>
</evidence>
<dbReference type="EMBL" id="JAADYS010001912">
    <property type="protein sequence ID" value="KAF4460570.1"/>
    <property type="molecule type" value="Genomic_DNA"/>
</dbReference>
<proteinExistence type="predicted"/>
<accession>A0A8H4L006</accession>
<reference evidence="2 3" key="1">
    <citation type="submission" date="2020-01" db="EMBL/GenBank/DDBJ databases">
        <title>Identification and distribution of gene clusters putatively required for synthesis of sphingolipid metabolism inhibitors in phylogenetically diverse species of the filamentous fungus Fusarium.</title>
        <authorList>
            <person name="Kim H.-S."/>
            <person name="Busman M."/>
            <person name="Brown D.W."/>
            <person name="Divon H."/>
            <person name="Uhlig S."/>
            <person name="Proctor R.H."/>
        </authorList>
    </citation>
    <scope>NUCLEOTIDE SEQUENCE [LARGE SCALE GENOMIC DNA]</scope>
    <source>
        <strain evidence="2 3">NRRL 20459</strain>
    </source>
</reference>